<dbReference type="RefSeq" id="WP_274356517.1">
    <property type="nucleotide sequence ID" value="NZ_CP118099.1"/>
</dbReference>
<dbReference type="InterPro" id="IPR050773">
    <property type="entry name" value="CbxX/CfxQ_RuBisCO_ESX"/>
</dbReference>
<keyword evidence="3" id="KW-0067">ATP-binding</keyword>
<evidence type="ECO:0000313" key="5">
    <source>
        <dbReference type="EMBL" id="WDH75350.1"/>
    </source>
</evidence>
<accession>A0ABY7WXM0</accession>
<dbReference type="Gene3D" id="1.10.8.60">
    <property type="match status" value="1"/>
</dbReference>
<dbReference type="Pfam" id="PF00004">
    <property type="entry name" value="AAA"/>
    <property type="match status" value="1"/>
</dbReference>
<evidence type="ECO:0000259" key="4">
    <source>
        <dbReference type="SMART" id="SM00382"/>
    </source>
</evidence>
<dbReference type="PANTHER" id="PTHR43392">
    <property type="entry name" value="AAA-TYPE ATPASE FAMILY PROTEIN / ANKYRIN REPEAT FAMILY PROTEIN"/>
    <property type="match status" value="1"/>
</dbReference>
<evidence type="ECO:0000256" key="2">
    <source>
        <dbReference type="ARBA" id="ARBA00022741"/>
    </source>
</evidence>
<dbReference type="CDD" id="cd00009">
    <property type="entry name" value="AAA"/>
    <property type="match status" value="1"/>
</dbReference>
<reference evidence="5 6" key="1">
    <citation type="submission" date="2023-02" db="EMBL/GenBank/DDBJ databases">
        <title>A bacterium isolated from plastisphere.</title>
        <authorList>
            <person name="Sun Y."/>
        </authorList>
    </citation>
    <scope>NUCLEOTIDE SEQUENCE [LARGE SCALE GENOMIC DNA]</scope>
    <source>
        <strain evidence="6">a-1</strain>
    </source>
</reference>
<dbReference type="Pfam" id="PF17866">
    <property type="entry name" value="AAA_lid_6"/>
    <property type="match status" value="1"/>
</dbReference>
<dbReference type="InterPro" id="IPR003593">
    <property type="entry name" value="AAA+_ATPase"/>
</dbReference>
<dbReference type="InterPro" id="IPR027417">
    <property type="entry name" value="P-loop_NTPase"/>
</dbReference>
<dbReference type="SUPFAM" id="SSF52540">
    <property type="entry name" value="P-loop containing nucleoside triphosphate hydrolases"/>
    <property type="match status" value="1"/>
</dbReference>
<keyword evidence="6" id="KW-1185">Reference proteome</keyword>
<proteinExistence type="inferred from homology"/>
<name>A0ABY7WXM0_9BACL</name>
<organism evidence="5 6">
    <name type="scientific">Exiguobacterium marinum</name>
    <dbReference type="NCBI Taxonomy" id="273528"/>
    <lineage>
        <taxon>Bacteria</taxon>
        <taxon>Bacillati</taxon>
        <taxon>Bacillota</taxon>
        <taxon>Bacilli</taxon>
        <taxon>Bacillales</taxon>
        <taxon>Bacillales Family XII. Incertae Sedis</taxon>
        <taxon>Exiguobacterium</taxon>
    </lineage>
</organism>
<dbReference type="Gene3D" id="3.40.50.300">
    <property type="entry name" value="P-loop containing nucleotide triphosphate hydrolases"/>
    <property type="match status" value="1"/>
</dbReference>
<keyword evidence="2" id="KW-0547">Nucleotide-binding</keyword>
<dbReference type="InterPro" id="IPR000641">
    <property type="entry name" value="CbxX/CfxQ"/>
</dbReference>
<dbReference type="Proteomes" id="UP001213680">
    <property type="component" value="Chromosome"/>
</dbReference>
<dbReference type="InterPro" id="IPR003959">
    <property type="entry name" value="ATPase_AAA_core"/>
</dbReference>
<evidence type="ECO:0000313" key="6">
    <source>
        <dbReference type="Proteomes" id="UP001213680"/>
    </source>
</evidence>
<evidence type="ECO:0000256" key="3">
    <source>
        <dbReference type="ARBA" id="ARBA00022840"/>
    </source>
</evidence>
<dbReference type="PANTHER" id="PTHR43392:SF2">
    <property type="entry name" value="AAA-TYPE ATPASE FAMILY PROTEIN _ ANKYRIN REPEAT FAMILY PROTEIN"/>
    <property type="match status" value="1"/>
</dbReference>
<protein>
    <submittedName>
        <fullName evidence="5">AAA family ATPase</fullName>
    </submittedName>
</protein>
<dbReference type="InterPro" id="IPR041627">
    <property type="entry name" value="AAA_lid_6"/>
</dbReference>
<sequence>MGNQMSSYEWMSKAINQNLTKYEDEDIEEAMIRLLRIKVKKKLHTLDEQMDLDYSRLIEKTGDLETVRTPLVYLNSFYLCLDGDVAMKYVQSALAEKGIRIGDDVDLHHVSDLKGLYDGLKRAYKVAELASQLNVDVQKTLEWLHLTIRAIEKIEHFDQQDKDTKESVLKELESMIGLDSIKQEIYDLLHWIEFSKLRKQSGFKTQPLTLHTVYSGNPGTGKTTIARLVARLLKAMGLLSNGHVIEVSRQDLVAEYVGQTAVKTQKQIDLAQGGVLFVDEAYALARGGDIDFGKEAIDTLVKGMEDKRDQFVVILAGYRHEMKQLISINPGLESRFTRYFDFPDYEVNELMQIAELQLAQSQYVLEERAKNKMLLFLERGHQGNGRLVRNLVEALIMRKAVHSVTYASNDLQLITEEMVSQVIRDWKR</sequence>
<feature type="domain" description="AAA+ ATPase" evidence="4">
    <location>
        <begin position="208"/>
        <end position="346"/>
    </location>
</feature>
<gene>
    <name evidence="5" type="ORF">PTI97_11025</name>
</gene>
<dbReference type="SMART" id="SM00382">
    <property type="entry name" value="AAA"/>
    <property type="match status" value="1"/>
</dbReference>
<dbReference type="EMBL" id="CP118099">
    <property type="protein sequence ID" value="WDH75350.1"/>
    <property type="molecule type" value="Genomic_DNA"/>
</dbReference>
<evidence type="ECO:0000256" key="1">
    <source>
        <dbReference type="ARBA" id="ARBA00010378"/>
    </source>
</evidence>
<comment type="similarity">
    <text evidence="1">Belongs to the CbxX/CfxQ family.</text>
</comment>
<dbReference type="PRINTS" id="PR00819">
    <property type="entry name" value="CBXCFQXSUPER"/>
</dbReference>